<reference evidence="8 9" key="1">
    <citation type="submission" date="2024-12" db="EMBL/GenBank/DDBJ databases">
        <authorList>
            <person name="Lee Y."/>
        </authorList>
    </citation>
    <scope>NUCLEOTIDE SEQUENCE [LARGE SCALE GENOMIC DNA]</scope>
    <source>
        <strain evidence="8 9">03SUJ4</strain>
    </source>
</reference>
<feature type="domain" description="Tyr recombinase" evidence="6">
    <location>
        <begin position="162"/>
        <end position="351"/>
    </location>
</feature>
<accession>A0ABW9KJU8</accession>
<keyword evidence="4" id="KW-0233">DNA recombination</keyword>
<dbReference type="InterPro" id="IPR044068">
    <property type="entry name" value="CB"/>
</dbReference>
<keyword evidence="2" id="KW-0229">DNA integration</keyword>
<comment type="caution">
    <text evidence="8">The sequence shown here is derived from an EMBL/GenBank/DDBJ whole genome shotgun (WGS) entry which is preliminary data.</text>
</comment>
<dbReference type="Proteomes" id="UP001634747">
    <property type="component" value="Unassembled WGS sequence"/>
</dbReference>
<evidence type="ECO:0000313" key="9">
    <source>
        <dbReference type="Proteomes" id="UP001634747"/>
    </source>
</evidence>
<dbReference type="InterPro" id="IPR050090">
    <property type="entry name" value="Tyrosine_recombinase_XerCD"/>
</dbReference>
<dbReference type="InterPro" id="IPR013762">
    <property type="entry name" value="Integrase-like_cat_sf"/>
</dbReference>
<evidence type="ECO:0000256" key="4">
    <source>
        <dbReference type="ARBA" id="ARBA00023172"/>
    </source>
</evidence>
<dbReference type="InterPro" id="IPR011010">
    <property type="entry name" value="DNA_brk_join_enz"/>
</dbReference>
<dbReference type="Pfam" id="PF00589">
    <property type="entry name" value="Phage_integrase"/>
    <property type="match status" value="1"/>
</dbReference>
<proteinExistence type="inferred from homology"/>
<dbReference type="PANTHER" id="PTHR30349:SF64">
    <property type="entry name" value="PROPHAGE INTEGRASE INTD-RELATED"/>
    <property type="match status" value="1"/>
</dbReference>
<sequence>MKNKTAPDTWFFRYREDSEGRRSYRNLKIGTVRDLPHRRDAEKAVLTLRVNINSGVRTPETVNDAIAHYSKIELVPERKSHATLENVRGILRLHIAPKWGGKRLTEVRTVLVEEWLHSMPLAPGTRSKIRNVFSALFSHAIRYEWTDKNPIQKVRASSARLADPDVLSPDEFRALLPLLEARERAMVMLAGSTGLRRSEMFALRWSDVCFVTMQVHVTKGVVRNHFGATKTPASRKPVPLHDSVATALLEWRRGSMYRDQGDFLFPSVRLNGTQPLFPDMVLKKFIRPAAKAAGLTKRIGWHTFRHSLATNLRSLGVDVKVAQELLRHANSRTTLDLYTRAVSADKREANARTMHLLMGETGLHRRAPSAVAA</sequence>
<evidence type="ECO:0000259" key="6">
    <source>
        <dbReference type="PROSITE" id="PS51898"/>
    </source>
</evidence>
<dbReference type="PROSITE" id="PS51898">
    <property type="entry name" value="TYR_RECOMBINASE"/>
    <property type="match status" value="1"/>
</dbReference>
<evidence type="ECO:0000256" key="3">
    <source>
        <dbReference type="ARBA" id="ARBA00023125"/>
    </source>
</evidence>
<dbReference type="CDD" id="cd01189">
    <property type="entry name" value="INT_ICEBs1_C_like"/>
    <property type="match status" value="1"/>
</dbReference>
<dbReference type="PANTHER" id="PTHR30349">
    <property type="entry name" value="PHAGE INTEGRASE-RELATED"/>
    <property type="match status" value="1"/>
</dbReference>
<gene>
    <name evidence="8" type="ORF">ACK2TP_05545</name>
</gene>
<evidence type="ECO:0000259" key="7">
    <source>
        <dbReference type="PROSITE" id="PS51900"/>
    </source>
</evidence>
<keyword evidence="9" id="KW-1185">Reference proteome</keyword>
<comment type="similarity">
    <text evidence="1">Belongs to the 'phage' integrase family.</text>
</comment>
<keyword evidence="3 5" id="KW-0238">DNA-binding</keyword>
<dbReference type="SUPFAM" id="SSF56349">
    <property type="entry name" value="DNA breaking-rejoining enzymes"/>
    <property type="match status" value="1"/>
</dbReference>
<evidence type="ECO:0000313" key="8">
    <source>
        <dbReference type="EMBL" id="MFN2975220.1"/>
    </source>
</evidence>
<dbReference type="Gene3D" id="1.10.443.10">
    <property type="entry name" value="Intergrase catalytic core"/>
    <property type="match status" value="1"/>
</dbReference>
<dbReference type="EMBL" id="JBJYXY010000001">
    <property type="protein sequence ID" value="MFN2975220.1"/>
    <property type="molecule type" value="Genomic_DNA"/>
</dbReference>
<evidence type="ECO:0000256" key="5">
    <source>
        <dbReference type="PROSITE-ProRule" id="PRU01248"/>
    </source>
</evidence>
<name>A0ABW9KJU8_9BACT</name>
<dbReference type="Gene3D" id="1.10.150.130">
    <property type="match status" value="1"/>
</dbReference>
<feature type="domain" description="Core-binding (CB)" evidence="7">
    <location>
        <begin position="60"/>
        <end position="141"/>
    </location>
</feature>
<dbReference type="InterPro" id="IPR002104">
    <property type="entry name" value="Integrase_catalytic"/>
</dbReference>
<protein>
    <submittedName>
        <fullName evidence="8">Tyrosine-type recombinase/integrase</fullName>
    </submittedName>
</protein>
<dbReference type="PROSITE" id="PS51900">
    <property type="entry name" value="CB"/>
    <property type="match status" value="1"/>
</dbReference>
<organism evidence="8 9">
    <name type="scientific">Terriglobus aquaticus</name>
    <dbReference type="NCBI Taxonomy" id="940139"/>
    <lineage>
        <taxon>Bacteria</taxon>
        <taxon>Pseudomonadati</taxon>
        <taxon>Acidobacteriota</taxon>
        <taxon>Terriglobia</taxon>
        <taxon>Terriglobales</taxon>
        <taxon>Acidobacteriaceae</taxon>
        <taxon>Terriglobus</taxon>
    </lineage>
</organism>
<dbReference type="InterPro" id="IPR010998">
    <property type="entry name" value="Integrase_recombinase_N"/>
</dbReference>
<dbReference type="RefSeq" id="WP_263413249.1">
    <property type="nucleotide sequence ID" value="NZ_BAABBH010000001.1"/>
</dbReference>
<evidence type="ECO:0000256" key="2">
    <source>
        <dbReference type="ARBA" id="ARBA00022908"/>
    </source>
</evidence>
<evidence type="ECO:0000256" key="1">
    <source>
        <dbReference type="ARBA" id="ARBA00008857"/>
    </source>
</evidence>